<dbReference type="Pfam" id="PF11380">
    <property type="entry name" value="Stealth_CR2"/>
    <property type="match status" value="1"/>
</dbReference>
<gene>
    <name evidence="6" type="ORF">SINDD18_01658</name>
</gene>
<evidence type="ECO:0000259" key="5">
    <source>
        <dbReference type="Pfam" id="PF17101"/>
    </source>
</evidence>
<evidence type="ECO:0000256" key="1">
    <source>
        <dbReference type="ARBA" id="ARBA00007583"/>
    </source>
</evidence>
<dbReference type="PANTHER" id="PTHR24045:SF0">
    <property type="entry name" value="N-ACETYLGLUCOSAMINE-1-PHOSPHOTRANSFERASE SUBUNITS ALPHA_BETA"/>
    <property type="match status" value="1"/>
</dbReference>
<keyword evidence="3" id="KW-0270">Exopolysaccharide synthesis</keyword>
<feature type="domain" description="Stealth protein CR1 conserved region 1" evidence="5">
    <location>
        <begin position="4"/>
        <end position="30"/>
    </location>
</feature>
<evidence type="ECO:0000313" key="7">
    <source>
        <dbReference type="Proteomes" id="UP000072578"/>
    </source>
</evidence>
<dbReference type="InterPro" id="IPR021520">
    <property type="entry name" value="Stealth_CR2"/>
</dbReference>
<reference evidence="6 7" key="1">
    <citation type="submission" date="2016-01" db="EMBL/GenBank/DDBJ databases">
        <title>Highly variable Streptococcus oralis are common among viridans streptococci isolated from primates.</title>
        <authorList>
            <person name="Denapaite D."/>
            <person name="Rieger M."/>
            <person name="Koendgen S."/>
            <person name="Brueckner R."/>
            <person name="Ochigava I."/>
            <person name="Kappeler P."/>
            <person name="Maetz-Rensing K."/>
            <person name="Leendertz F."/>
            <person name="Hakenbeck R."/>
        </authorList>
    </citation>
    <scope>NUCLEOTIDE SEQUENCE [LARGE SCALE GENOMIC DNA]</scope>
    <source>
        <strain evidence="6 7">DD18</strain>
    </source>
</reference>
<keyword evidence="2 6" id="KW-0808">Transferase</keyword>
<protein>
    <submittedName>
        <fullName evidence="6">Glycosyltransferase</fullName>
    </submittedName>
</protein>
<dbReference type="InterPro" id="IPR031358">
    <property type="entry name" value="Stealth_CR1"/>
</dbReference>
<dbReference type="PANTHER" id="PTHR24045">
    <property type="match status" value="1"/>
</dbReference>
<comment type="caution">
    <text evidence="6">The sequence shown here is derived from an EMBL/GenBank/DDBJ whole genome shotgun (WGS) entry which is preliminary data.</text>
</comment>
<evidence type="ECO:0000313" key="6">
    <source>
        <dbReference type="EMBL" id="KXU12333.1"/>
    </source>
</evidence>
<dbReference type="PATRIC" id="fig|68892.8.peg.1812"/>
<dbReference type="AlphaFoldDB" id="A0A139RC52"/>
<dbReference type="Proteomes" id="UP000072578">
    <property type="component" value="Unassembled WGS sequence"/>
</dbReference>
<comment type="similarity">
    <text evidence="1">Belongs to the stealth family.</text>
</comment>
<sequence>MEKKIDFIVTWVDNSDQKWREEKEKWEEILDINTSMNSEERYRDWKLMKYWFRAVERYAPWVNKVFFVTEGHIPEWLNIEHEKLVVVKHRDYIDDKYLPTFNSNVIELNFHNICELSEQFVLFNDDMLLNDYVYPEDFFKNNLPRDIGVFSPIIPEVNGISGIVLTNIEIINKYFNSSTILSKFTTKFFSLGYKKQLLKNVIALLWKPVLGFYDSHTPISHKKSTFKLLYEKESKMFLETYSHRFREKTEISHWLMRYWNLCQGEFEPQNVSFGKGYGVKDIENVEQEIIQSKHKVICINDGEKIDDFNSTREKLLKILDKKYPTQSSYEKYM</sequence>
<dbReference type="RefSeq" id="WP_061863845.1">
    <property type="nucleotide sequence ID" value="NZ_KQ970823.1"/>
</dbReference>
<feature type="domain" description="Stealth protein CR2 conserved region 2" evidence="4">
    <location>
        <begin position="41"/>
        <end position="142"/>
    </location>
</feature>
<dbReference type="GO" id="GO:0016772">
    <property type="term" value="F:transferase activity, transferring phosphorus-containing groups"/>
    <property type="evidence" value="ECO:0007669"/>
    <property type="project" value="InterPro"/>
</dbReference>
<dbReference type="InterPro" id="IPR047141">
    <property type="entry name" value="Stealth"/>
</dbReference>
<evidence type="ECO:0000259" key="4">
    <source>
        <dbReference type="Pfam" id="PF11380"/>
    </source>
</evidence>
<dbReference type="EMBL" id="LQZF01000159">
    <property type="protein sequence ID" value="KXU12333.1"/>
    <property type="molecule type" value="Genomic_DNA"/>
</dbReference>
<evidence type="ECO:0000256" key="3">
    <source>
        <dbReference type="ARBA" id="ARBA00023169"/>
    </source>
</evidence>
<accession>A0A139RC52</accession>
<organism evidence="6 7">
    <name type="scientific">Streptococcus infantis</name>
    <dbReference type="NCBI Taxonomy" id="68892"/>
    <lineage>
        <taxon>Bacteria</taxon>
        <taxon>Bacillati</taxon>
        <taxon>Bacillota</taxon>
        <taxon>Bacilli</taxon>
        <taxon>Lactobacillales</taxon>
        <taxon>Streptococcaceae</taxon>
        <taxon>Streptococcus</taxon>
    </lineage>
</organism>
<dbReference type="Pfam" id="PF17101">
    <property type="entry name" value="Stealth_CR1"/>
    <property type="match status" value="1"/>
</dbReference>
<evidence type="ECO:0000256" key="2">
    <source>
        <dbReference type="ARBA" id="ARBA00022679"/>
    </source>
</evidence>
<proteinExistence type="inferred from homology"/>
<dbReference type="GO" id="GO:0000271">
    <property type="term" value="P:polysaccharide biosynthetic process"/>
    <property type="evidence" value="ECO:0007669"/>
    <property type="project" value="UniProtKB-KW"/>
</dbReference>
<name>A0A139RC52_9STRE</name>